<evidence type="ECO:0000313" key="5">
    <source>
        <dbReference type="Proteomes" id="UP001151699"/>
    </source>
</evidence>
<dbReference type="InterPro" id="IPR013762">
    <property type="entry name" value="Integrase-like_cat_sf"/>
</dbReference>
<dbReference type="EMBL" id="WJQU01000001">
    <property type="protein sequence ID" value="KAJ6648326.1"/>
    <property type="molecule type" value="Genomic_DNA"/>
</dbReference>
<dbReference type="SUPFAM" id="SSF56349">
    <property type="entry name" value="DNA breaking-rejoining enzymes"/>
    <property type="match status" value="1"/>
</dbReference>
<keyword evidence="1" id="KW-0238">DNA-binding</keyword>
<dbReference type="PANTHER" id="PTHR30349:SF41">
    <property type="entry name" value="INTEGRASE_RECOMBINASE PROTEIN MJ0367-RELATED"/>
    <property type="match status" value="1"/>
</dbReference>
<gene>
    <name evidence="4" type="ORF">Bhyg_03554</name>
</gene>
<sequence length="267" mass="29240">AFIRRKNVGYEPKKSKAFSRCHFEKFIIEADDKDNLLLKVALIIGIGGACRKIEVLKLTTDNVTDDGDHLTIDIEDTKTHSPRQFIITPGSVNGVDLLEILRRYIALRPLSAKNDRFFLGYRAGKCVCQPVGINTFASMPSKIATLLGLNDPKKYTGHCFRRSSATILAEGRASLTTIQQLGGWKSSKLRESVSGESSSLAAAEIFGNSINESSLLDSLLESDMDLLLDANVGIMLENELCGVNSVQTFTSSQITSSKEMSMSVVKQ</sequence>
<evidence type="ECO:0000313" key="4">
    <source>
        <dbReference type="EMBL" id="KAJ6648326.1"/>
    </source>
</evidence>
<comment type="caution">
    <text evidence="4">The sequence shown here is derived from an EMBL/GenBank/DDBJ whole genome shotgun (WGS) entry which is preliminary data.</text>
</comment>
<evidence type="ECO:0000256" key="1">
    <source>
        <dbReference type="ARBA" id="ARBA00023125"/>
    </source>
</evidence>
<dbReference type="Proteomes" id="UP001151699">
    <property type="component" value="Chromosome A"/>
</dbReference>
<dbReference type="OrthoDB" id="6746679at2759"/>
<dbReference type="GO" id="GO:0006310">
    <property type="term" value="P:DNA recombination"/>
    <property type="evidence" value="ECO:0007669"/>
    <property type="project" value="UniProtKB-KW"/>
</dbReference>
<feature type="non-terminal residue" evidence="4">
    <location>
        <position position="1"/>
    </location>
</feature>
<protein>
    <recommendedName>
        <fullName evidence="3">Tyr recombinase domain-containing protein</fullName>
    </recommendedName>
</protein>
<keyword evidence="5" id="KW-1185">Reference proteome</keyword>
<dbReference type="Pfam" id="PF00589">
    <property type="entry name" value="Phage_integrase"/>
    <property type="match status" value="1"/>
</dbReference>
<dbReference type="GO" id="GO:0015074">
    <property type="term" value="P:DNA integration"/>
    <property type="evidence" value="ECO:0007669"/>
    <property type="project" value="InterPro"/>
</dbReference>
<dbReference type="InterPro" id="IPR002104">
    <property type="entry name" value="Integrase_catalytic"/>
</dbReference>
<dbReference type="AlphaFoldDB" id="A0A9Q0NDI8"/>
<dbReference type="PANTHER" id="PTHR30349">
    <property type="entry name" value="PHAGE INTEGRASE-RELATED"/>
    <property type="match status" value="1"/>
</dbReference>
<dbReference type="CDD" id="cd00397">
    <property type="entry name" value="DNA_BRE_C"/>
    <property type="match status" value="1"/>
</dbReference>
<reference evidence="4" key="1">
    <citation type="submission" date="2022-07" db="EMBL/GenBank/DDBJ databases">
        <authorList>
            <person name="Trinca V."/>
            <person name="Uliana J.V.C."/>
            <person name="Torres T.T."/>
            <person name="Ward R.J."/>
            <person name="Monesi N."/>
        </authorList>
    </citation>
    <scope>NUCLEOTIDE SEQUENCE</scope>
    <source>
        <strain evidence="4">HSMRA1968</strain>
        <tissue evidence="4">Whole embryos</tissue>
    </source>
</reference>
<proteinExistence type="predicted"/>
<dbReference type="GO" id="GO:0003677">
    <property type="term" value="F:DNA binding"/>
    <property type="evidence" value="ECO:0007669"/>
    <property type="project" value="UniProtKB-KW"/>
</dbReference>
<name>A0A9Q0NDI8_9DIPT</name>
<accession>A0A9Q0NDI8</accession>
<evidence type="ECO:0000256" key="2">
    <source>
        <dbReference type="ARBA" id="ARBA00023172"/>
    </source>
</evidence>
<dbReference type="Gene3D" id="1.10.443.10">
    <property type="entry name" value="Intergrase catalytic core"/>
    <property type="match status" value="1"/>
</dbReference>
<organism evidence="4 5">
    <name type="scientific">Pseudolycoriella hygida</name>
    <dbReference type="NCBI Taxonomy" id="35572"/>
    <lineage>
        <taxon>Eukaryota</taxon>
        <taxon>Metazoa</taxon>
        <taxon>Ecdysozoa</taxon>
        <taxon>Arthropoda</taxon>
        <taxon>Hexapoda</taxon>
        <taxon>Insecta</taxon>
        <taxon>Pterygota</taxon>
        <taxon>Neoptera</taxon>
        <taxon>Endopterygota</taxon>
        <taxon>Diptera</taxon>
        <taxon>Nematocera</taxon>
        <taxon>Sciaroidea</taxon>
        <taxon>Sciaridae</taxon>
        <taxon>Pseudolycoriella</taxon>
    </lineage>
</organism>
<keyword evidence="2" id="KW-0233">DNA recombination</keyword>
<evidence type="ECO:0000259" key="3">
    <source>
        <dbReference type="PROSITE" id="PS51898"/>
    </source>
</evidence>
<dbReference type="InterPro" id="IPR011010">
    <property type="entry name" value="DNA_brk_join_enz"/>
</dbReference>
<feature type="domain" description="Tyr recombinase" evidence="3">
    <location>
        <begin position="13"/>
        <end position="220"/>
    </location>
</feature>
<dbReference type="InterPro" id="IPR050090">
    <property type="entry name" value="Tyrosine_recombinase_XerCD"/>
</dbReference>
<dbReference type="PROSITE" id="PS51898">
    <property type="entry name" value="TYR_RECOMBINASE"/>
    <property type="match status" value="1"/>
</dbReference>